<evidence type="ECO:0000313" key="3">
    <source>
        <dbReference type="Proteomes" id="UP000515220"/>
    </source>
</evidence>
<dbReference type="EMBL" id="AP023326">
    <property type="protein sequence ID" value="BCI66048.1"/>
    <property type="molecule type" value="Genomic_DNA"/>
</dbReference>
<feature type="region of interest" description="Disordered" evidence="1">
    <location>
        <begin position="34"/>
        <end position="94"/>
    </location>
</feature>
<feature type="compositionally biased region" description="Polar residues" evidence="1">
    <location>
        <begin position="36"/>
        <end position="73"/>
    </location>
</feature>
<organism evidence="2 3">
    <name type="scientific">Acetobacter aceti</name>
    <dbReference type="NCBI Taxonomy" id="435"/>
    <lineage>
        <taxon>Bacteria</taxon>
        <taxon>Pseudomonadati</taxon>
        <taxon>Pseudomonadota</taxon>
        <taxon>Alphaproteobacteria</taxon>
        <taxon>Acetobacterales</taxon>
        <taxon>Acetobacteraceae</taxon>
        <taxon>Acetobacter</taxon>
        <taxon>Acetobacter subgen. Acetobacter</taxon>
    </lineage>
</organism>
<gene>
    <name evidence="2" type="ORF">AAJCM20276_06720</name>
</gene>
<name>A0A6S6PEA7_ACEAC</name>
<evidence type="ECO:0000256" key="1">
    <source>
        <dbReference type="SAM" id="MobiDB-lite"/>
    </source>
</evidence>
<evidence type="ECO:0000313" key="2">
    <source>
        <dbReference type="EMBL" id="BCI66048.1"/>
    </source>
</evidence>
<protein>
    <submittedName>
        <fullName evidence="2">Uncharacterized protein</fullName>
    </submittedName>
</protein>
<reference evidence="2 3" key="1">
    <citation type="submission" date="2020-07" db="EMBL/GenBank/DDBJ databases">
        <title>Complete Genome Sequence of an acetic acid bacterium, Acetobacter aceti JCM20276.</title>
        <authorList>
            <person name="Hirose Y."/>
            <person name="Mihara H."/>
        </authorList>
    </citation>
    <scope>NUCLEOTIDE SEQUENCE [LARGE SCALE GENOMIC DNA]</scope>
    <source>
        <strain evidence="2 3">JCM20276</strain>
    </source>
</reference>
<sequence length="130" mass="14102">MAHERILKNSFFTVLLSGLVLISGMVFQSDVADAQSRYNGRASSTASRTEGYRQSGTSRSMPRSGTALTTTSRLPEKRAQSARPERIGGPYRSVLTPRAAPEAPVFPHTAKAVVPQSYKSEYIPASSAKR</sequence>
<dbReference type="AlphaFoldDB" id="A0A6S6PEA7"/>
<accession>A0A6S6PEA7</accession>
<proteinExistence type="predicted"/>
<dbReference type="RefSeq" id="WP_010667194.1">
    <property type="nucleotide sequence ID" value="NZ_AP023326.1"/>
</dbReference>
<feature type="compositionally biased region" description="Basic and acidic residues" evidence="1">
    <location>
        <begin position="74"/>
        <end position="86"/>
    </location>
</feature>
<dbReference type="Proteomes" id="UP000515220">
    <property type="component" value="Chromosome"/>
</dbReference>